<protein>
    <submittedName>
        <fullName evidence="2">Nucleotidyltransferase</fullName>
    </submittedName>
</protein>
<dbReference type="Pfam" id="PF01909">
    <property type="entry name" value="NTP_transf_2"/>
    <property type="match status" value="1"/>
</dbReference>
<evidence type="ECO:0000313" key="3">
    <source>
        <dbReference type="Proteomes" id="UP000034316"/>
    </source>
</evidence>
<gene>
    <name evidence="2" type="ORF">UR93_C0023G0018</name>
</gene>
<keyword evidence="2" id="KW-0808">Transferase</keyword>
<dbReference type="SUPFAM" id="SSF81301">
    <property type="entry name" value="Nucleotidyltransferase"/>
    <property type="match status" value="1"/>
</dbReference>
<proteinExistence type="predicted"/>
<dbReference type="EMBL" id="LBRB01000023">
    <property type="protein sequence ID" value="KKP88064.1"/>
    <property type="molecule type" value="Genomic_DNA"/>
</dbReference>
<dbReference type="Gene3D" id="3.30.460.10">
    <property type="entry name" value="Beta Polymerase, domain 2"/>
    <property type="match status" value="1"/>
</dbReference>
<dbReference type="CDD" id="cd05403">
    <property type="entry name" value="NT_KNTase_like"/>
    <property type="match status" value="1"/>
</dbReference>
<dbReference type="PANTHER" id="PTHR43449:SF1">
    <property type="entry name" value="POLYMERASE BETA NUCLEOTIDYLTRANSFERASE DOMAIN-CONTAINING PROTEIN"/>
    <property type="match status" value="1"/>
</dbReference>
<dbReference type="Proteomes" id="UP000034316">
    <property type="component" value="Unassembled WGS sequence"/>
</dbReference>
<sequence length="108" mass="12279">MFPKITQIKPIIDSYKVELIKNDIKPLKFIVYGSFASGETNRWSDIDLVVVANDFGKRSKLERMEFLSQRAASINDSLEVLGYTSKEMKEEEDSIFGEVISNGIEVKV</sequence>
<evidence type="ECO:0000313" key="2">
    <source>
        <dbReference type="EMBL" id="KKP88064.1"/>
    </source>
</evidence>
<reference evidence="2 3" key="1">
    <citation type="journal article" date="2015" name="Nature">
        <title>rRNA introns, odd ribosomes, and small enigmatic genomes across a large radiation of phyla.</title>
        <authorList>
            <person name="Brown C.T."/>
            <person name="Hug L.A."/>
            <person name="Thomas B.C."/>
            <person name="Sharon I."/>
            <person name="Castelle C.J."/>
            <person name="Singh A."/>
            <person name="Wilkins M.J."/>
            <person name="Williams K.H."/>
            <person name="Banfield J.F."/>
        </authorList>
    </citation>
    <scope>NUCLEOTIDE SEQUENCE [LARGE SCALE GENOMIC DNA]</scope>
</reference>
<dbReference type="AlphaFoldDB" id="A0A0G0D1B2"/>
<evidence type="ECO:0000259" key="1">
    <source>
        <dbReference type="Pfam" id="PF01909"/>
    </source>
</evidence>
<feature type="domain" description="Polymerase nucleotidyl transferase" evidence="1">
    <location>
        <begin position="25"/>
        <end position="70"/>
    </location>
</feature>
<dbReference type="STRING" id="1618333.UR93_C0023G0018"/>
<dbReference type="GO" id="GO:0016779">
    <property type="term" value="F:nucleotidyltransferase activity"/>
    <property type="evidence" value="ECO:0007669"/>
    <property type="project" value="InterPro"/>
</dbReference>
<dbReference type="InterPro" id="IPR043519">
    <property type="entry name" value="NT_sf"/>
</dbReference>
<organism evidence="2 3">
    <name type="scientific">Berkelbacteria bacterium GW2011_GWA2_35_9</name>
    <dbReference type="NCBI Taxonomy" id="1618333"/>
    <lineage>
        <taxon>Bacteria</taxon>
        <taxon>Candidatus Berkelbacteria</taxon>
    </lineage>
</organism>
<name>A0A0G0D1B2_9BACT</name>
<comment type="caution">
    <text evidence="2">The sequence shown here is derived from an EMBL/GenBank/DDBJ whole genome shotgun (WGS) entry which is preliminary data.</text>
</comment>
<dbReference type="PANTHER" id="PTHR43449">
    <property type="entry name" value="NUCLEOTIDYLTRANSFERASE"/>
    <property type="match status" value="1"/>
</dbReference>
<dbReference type="InterPro" id="IPR002934">
    <property type="entry name" value="Polymerase_NTP_transf_dom"/>
</dbReference>
<accession>A0A0G0D1B2</accession>